<dbReference type="EMBL" id="GBXM01061466">
    <property type="protein sequence ID" value="JAH47111.1"/>
    <property type="molecule type" value="Transcribed_RNA"/>
</dbReference>
<sequence length="38" mass="4505">MVSFVFVLLTRTSGRIRILIFTSSSTELFYRIDDSRYN</sequence>
<reference evidence="1" key="1">
    <citation type="submission" date="2014-11" db="EMBL/GenBank/DDBJ databases">
        <authorList>
            <person name="Amaro Gonzalez C."/>
        </authorList>
    </citation>
    <scope>NUCLEOTIDE SEQUENCE</scope>
</reference>
<organism evidence="1">
    <name type="scientific">Anguilla anguilla</name>
    <name type="common">European freshwater eel</name>
    <name type="synonym">Muraena anguilla</name>
    <dbReference type="NCBI Taxonomy" id="7936"/>
    <lineage>
        <taxon>Eukaryota</taxon>
        <taxon>Metazoa</taxon>
        <taxon>Chordata</taxon>
        <taxon>Craniata</taxon>
        <taxon>Vertebrata</taxon>
        <taxon>Euteleostomi</taxon>
        <taxon>Actinopterygii</taxon>
        <taxon>Neopterygii</taxon>
        <taxon>Teleostei</taxon>
        <taxon>Anguilliformes</taxon>
        <taxon>Anguillidae</taxon>
        <taxon>Anguilla</taxon>
    </lineage>
</organism>
<proteinExistence type="predicted"/>
<reference evidence="1" key="2">
    <citation type="journal article" date="2015" name="Fish Shellfish Immunol.">
        <title>Early steps in the European eel (Anguilla anguilla)-Vibrio vulnificus interaction in the gills: Role of the RtxA13 toxin.</title>
        <authorList>
            <person name="Callol A."/>
            <person name="Pajuelo D."/>
            <person name="Ebbesson L."/>
            <person name="Teles M."/>
            <person name="MacKenzie S."/>
            <person name="Amaro C."/>
        </authorList>
    </citation>
    <scope>NUCLEOTIDE SEQUENCE</scope>
</reference>
<name>A0A0E9T0K5_ANGAN</name>
<accession>A0A0E9T0K5</accession>
<evidence type="ECO:0000313" key="1">
    <source>
        <dbReference type="EMBL" id="JAH47111.1"/>
    </source>
</evidence>
<protein>
    <submittedName>
        <fullName evidence="1">Uncharacterized protein</fullName>
    </submittedName>
</protein>
<dbReference type="AlphaFoldDB" id="A0A0E9T0K5"/>